<dbReference type="GO" id="GO:0046872">
    <property type="term" value="F:metal ion binding"/>
    <property type="evidence" value="ECO:0007669"/>
    <property type="project" value="UniProtKB-KW"/>
</dbReference>
<dbReference type="InterPro" id="IPR037062">
    <property type="entry name" value="Malic_N_dom_sf"/>
</dbReference>
<evidence type="ECO:0000256" key="6">
    <source>
        <dbReference type="PIRSR" id="PIRSR000106-2"/>
    </source>
</evidence>
<evidence type="ECO:0000256" key="4">
    <source>
        <dbReference type="ARBA" id="ARBA00023002"/>
    </source>
</evidence>
<evidence type="ECO:0000259" key="9">
    <source>
        <dbReference type="SMART" id="SM00919"/>
    </source>
</evidence>
<evidence type="ECO:0000256" key="1">
    <source>
        <dbReference type="ARBA" id="ARBA00001936"/>
    </source>
</evidence>
<feature type="domain" description="Malic enzyme NAD-binding" evidence="9">
    <location>
        <begin position="160"/>
        <end position="380"/>
    </location>
</feature>
<dbReference type="SMART" id="SM00919">
    <property type="entry name" value="Malic_M"/>
    <property type="match status" value="1"/>
</dbReference>
<dbReference type="InterPro" id="IPR051674">
    <property type="entry name" value="Malate_Decarboxylase"/>
</dbReference>
<keyword evidence="3 7" id="KW-0479">Metal-binding</keyword>
<feature type="binding site" evidence="7">
    <location>
        <position position="159"/>
    </location>
    <ligand>
        <name>a divalent metal cation</name>
        <dbReference type="ChEBI" id="CHEBI:60240"/>
    </ligand>
</feature>
<dbReference type="PROSITE" id="PS00331">
    <property type="entry name" value="MALIC_ENZYMES"/>
    <property type="match status" value="1"/>
</dbReference>
<proteinExistence type="inferred from homology"/>
<dbReference type="InterPro" id="IPR012301">
    <property type="entry name" value="Malic_N_dom"/>
</dbReference>
<evidence type="ECO:0000256" key="7">
    <source>
        <dbReference type="PIRSR" id="PIRSR000106-3"/>
    </source>
</evidence>
<protein>
    <submittedName>
        <fullName evidence="11">NAD-dependent malic enzyme</fullName>
    </submittedName>
</protein>
<dbReference type="PANTHER" id="PTHR43237:SF4">
    <property type="entry name" value="NADP-DEPENDENT MALIC ENZYME"/>
    <property type="match status" value="1"/>
</dbReference>
<dbReference type="Pfam" id="PF00390">
    <property type="entry name" value="malic"/>
    <property type="match status" value="1"/>
</dbReference>
<dbReference type="CDD" id="cd05311">
    <property type="entry name" value="NAD_bind_2_malic_enz"/>
    <property type="match status" value="1"/>
</dbReference>
<evidence type="ECO:0000256" key="3">
    <source>
        <dbReference type="ARBA" id="ARBA00022723"/>
    </source>
</evidence>
<dbReference type="SUPFAM" id="SSF51735">
    <property type="entry name" value="NAD(P)-binding Rossmann-fold domains"/>
    <property type="match status" value="1"/>
</dbReference>
<dbReference type="GO" id="GO:0051287">
    <property type="term" value="F:NAD binding"/>
    <property type="evidence" value="ECO:0007669"/>
    <property type="project" value="InterPro"/>
</dbReference>
<dbReference type="AlphaFoldDB" id="A0A2H0RMJ4"/>
<dbReference type="FunFam" id="3.40.50.720:FF:000095">
    <property type="entry name" value="NADP-dependent malic enzyme"/>
    <property type="match status" value="1"/>
</dbReference>
<feature type="domain" description="Malic enzyme N-terminal" evidence="10">
    <location>
        <begin position="15"/>
        <end position="148"/>
    </location>
</feature>
<accession>A0A2H0RMJ4</accession>
<evidence type="ECO:0000256" key="2">
    <source>
        <dbReference type="ARBA" id="ARBA00008785"/>
    </source>
</evidence>
<dbReference type="PIRSF" id="PIRSF000106">
    <property type="entry name" value="ME"/>
    <property type="match status" value="1"/>
</dbReference>
<dbReference type="SUPFAM" id="SSF53223">
    <property type="entry name" value="Aminoacid dehydrogenase-like, N-terminal domain"/>
    <property type="match status" value="1"/>
</dbReference>
<evidence type="ECO:0000256" key="8">
    <source>
        <dbReference type="RuleBase" id="RU003427"/>
    </source>
</evidence>
<dbReference type="InterPro" id="IPR046346">
    <property type="entry name" value="Aminoacid_DH-like_N_sf"/>
</dbReference>
<organism evidence="11 12">
    <name type="scientific">Candidatus Uhrbacteria bacterium CG10_big_fil_rev_8_21_14_0_10_50_16</name>
    <dbReference type="NCBI Taxonomy" id="1975039"/>
    <lineage>
        <taxon>Bacteria</taxon>
        <taxon>Candidatus Uhriibacteriota</taxon>
    </lineage>
</organism>
<comment type="caution">
    <text evidence="11">The sequence shown here is derived from an EMBL/GenBank/DDBJ whole genome shotgun (WGS) entry which is preliminary data.</text>
</comment>
<dbReference type="InterPro" id="IPR045213">
    <property type="entry name" value="Malic_NAD-bd_bact_type"/>
</dbReference>
<feature type="binding site" evidence="6">
    <location>
        <position position="314"/>
    </location>
    <ligand>
        <name>(S)-malate</name>
        <dbReference type="ChEBI" id="CHEBI:15589"/>
    </ligand>
</feature>
<sequence length="380" mass="39793">MDYNKASMELHAKYHGKISTGVPFLIDSPEMLAAAYTPGVAKPCREIARNPESVWDLTIKGRTVAVITDGSAVLGLGNIGPEAALPVMEGKAALFKQLANVDAFPICLATQNVDEIVETVIRIAPVFGGINLEDIAAPACFEVERRLIEALDLPVMHDDQHGTATVILAGLINAARVVGKEIKDLHVLINGAGAAGLAAAHLLHGVGVASIAVVDSRGVVVEGRDNLNTYKQEVVDYNTDHVAGTLAEAIRGQDVFIGVSAPNVLTREMVATMAKDAIVFAMANPDPEILPEEARAGGAAVVATGRSDFANQINNALVFPGMFKGALSVRARLFTTEMKVAAAHALADMIQNPTAEHIVPSPLDPGVAEKVAEAVASAVK</sequence>
<dbReference type="Proteomes" id="UP000230084">
    <property type="component" value="Unassembled WGS sequence"/>
</dbReference>
<feature type="active site" description="Proton donor" evidence="5">
    <location>
        <position position="36"/>
    </location>
</feature>
<dbReference type="GO" id="GO:0016616">
    <property type="term" value="F:oxidoreductase activity, acting on the CH-OH group of donors, NAD or NADP as acceptor"/>
    <property type="evidence" value="ECO:0007669"/>
    <property type="project" value="InterPro"/>
</dbReference>
<evidence type="ECO:0000313" key="12">
    <source>
        <dbReference type="Proteomes" id="UP000230084"/>
    </source>
</evidence>
<dbReference type="Gene3D" id="3.40.50.10380">
    <property type="entry name" value="Malic enzyme, N-terminal domain"/>
    <property type="match status" value="1"/>
</dbReference>
<comment type="cofactor">
    <cofactor evidence="1">
        <name>Mn(2+)</name>
        <dbReference type="ChEBI" id="CHEBI:29035"/>
    </cofactor>
</comment>
<comment type="cofactor">
    <cofactor evidence="7">
        <name>Mg(2+)</name>
        <dbReference type="ChEBI" id="CHEBI:18420"/>
    </cofactor>
    <cofactor evidence="7">
        <name>Mn(2+)</name>
        <dbReference type="ChEBI" id="CHEBI:29035"/>
    </cofactor>
    <text evidence="7">Divalent metal cations. Prefers magnesium or manganese.</text>
</comment>
<feature type="binding site" evidence="7">
    <location>
        <position position="134"/>
    </location>
    <ligand>
        <name>a divalent metal cation</name>
        <dbReference type="ChEBI" id="CHEBI:60240"/>
    </ligand>
</feature>
<dbReference type="InterPro" id="IPR012302">
    <property type="entry name" value="Malic_NAD-bd"/>
</dbReference>
<dbReference type="PANTHER" id="PTHR43237">
    <property type="entry name" value="NADP-DEPENDENT MALIC ENZYME"/>
    <property type="match status" value="1"/>
</dbReference>
<reference evidence="11 12" key="1">
    <citation type="submission" date="2017-09" db="EMBL/GenBank/DDBJ databases">
        <title>Depth-based differentiation of microbial function through sediment-hosted aquifers and enrichment of novel symbionts in the deep terrestrial subsurface.</title>
        <authorList>
            <person name="Probst A.J."/>
            <person name="Ladd B."/>
            <person name="Jarett J.K."/>
            <person name="Geller-Mcgrath D.E."/>
            <person name="Sieber C.M."/>
            <person name="Emerson J.B."/>
            <person name="Anantharaman K."/>
            <person name="Thomas B.C."/>
            <person name="Malmstrom R."/>
            <person name="Stieglmeier M."/>
            <person name="Klingl A."/>
            <person name="Woyke T."/>
            <person name="Ryan C.M."/>
            <person name="Banfield J.F."/>
        </authorList>
    </citation>
    <scope>NUCLEOTIDE SEQUENCE [LARGE SCALE GENOMIC DNA]</scope>
    <source>
        <strain evidence="11">CG10_big_fil_rev_8_21_14_0_10_50_16</strain>
    </source>
</reference>
<dbReference type="EMBL" id="PCYM01000004">
    <property type="protein sequence ID" value="PIR47656.1"/>
    <property type="molecule type" value="Genomic_DNA"/>
</dbReference>
<evidence type="ECO:0000313" key="11">
    <source>
        <dbReference type="EMBL" id="PIR47656.1"/>
    </source>
</evidence>
<dbReference type="InterPro" id="IPR015884">
    <property type="entry name" value="Malic_enzyme_CS"/>
</dbReference>
<evidence type="ECO:0000256" key="5">
    <source>
        <dbReference type="PIRSR" id="PIRSR000106-1"/>
    </source>
</evidence>
<feature type="binding site" evidence="7">
    <location>
        <position position="133"/>
    </location>
    <ligand>
        <name>a divalent metal cation</name>
        <dbReference type="ChEBI" id="CHEBI:60240"/>
    </ligand>
</feature>
<comment type="similarity">
    <text evidence="2 8">Belongs to the malic enzymes family.</text>
</comment>
<gene>
    <name evidence="11" type="ORF">COV06_02470</name>
</gene>
<evidence type="ECO:0000259" key="10">
    <source>
        <dbReference type="SMART" id="SM01274"/>
    </source>
</evidence>
<dbReference type="Gene3D" id="3.40.50.720">
    <property type="entry name" value="NAD(P)-binding Rossmann-like Domain"/>
    <property type="match status" value="1"/>
</dbReference>
<dbReference type="InterPro" id="IPR001891">
    <property type="entry name" value="Malic_OxRdtase"/>
</dbReference>
<dbReference type="SMART" id="SM01274">
    <property type="entry name" value="malic"/>
    <property type="match status" value="1"/>
</dbReference>
<dbReference type="InterPro" id="IPR036291">
    <property type="entry name" value="NAD(P)-bd_dom_sf"/>
</dbReference>
<feature type="active site" description="Proton acceptor" evidence="5">
    <location>
        <position position="91"/>
    </location>
</feature>
<dbReference type="GO" id="GO:0004470">
    <property type="term" value="F:malic enzyme activity"/>
    <property type="evidence" value="ECO:0007669"/>
    <property type="project" value="InterPro"/>
</dbReference>
<feature type="binding site" evidence="6">
    <location>
        <position position="284"/>
    </location>
    <ligand>
        <name>(S)-malate</name>
        <dbReference type="ChEBI" id="CHEBI:15589"/>
    </ligand>
</feature>
<keyword evidence="4" id="KW-0560">Oxidoreductase</keyword>
<dbReference type="PRINTS" id="PR00072">
    <property type="entry name" value="MALOXRDTASE"/>
</dbReference>
<name>A0A2H0RMJ4_9BACT</name>
<dbReference type="Pfam" id="PF03949">
    <property type="entry name" value="Malic_M"/>
    <property type="match status" value="1"/>
</dbReference>